<dbReference type="EMBL" id="BAABJQ010000007">
    <property type="protein sequence ID" value="GAA5185040.1"/>
    <property type="molecule type" value="Genomic_DNA"/>
</dbReference>
<evidence type="ECO:0000313" key="2">
    <source>
        <dbReference type="EMBL" id="GAA5185040.1"/>
    </source>
</evidence>
<evidence type="ECO:0008006" key="4">
    <source>
        <dbReference type="Google" id="ProtNLM"/>
    </source>
</evidence>
<dbReference type="InterPro" id="IPR004401">
    <property type="entry name" value="YbaB/EbfC"/>
</dbReference>
<dbReference type="Gene3D" id="3.30.1310.10">
    <property type="entry name" value="Nucleoid-associated protein YbaB-like domain"/>
    <property type="match status" value="1"/>
</dbReference>
<dbReference type="RefSeq" id="WP_345629622.1">
    <property type="nucleotide sequence ID" value="NZ_BAABJQ010000007.1"/>
</dbReference>
<keyword evidence="3" id="KW-1185">Reference proteome</keyword>
<comment type="caution">
    <text evidence="2">The sequence shown here is derived from an EMBL/GenBank/DDBJ whole genome shotgun (WGS) entry which is preliminary data.</text>
</comment>
<gene>
    <name evidence="2" type="ORF">GCM10023322_27890</name>
</gene>
<reference evidence="3" key="1">
    <citation type="journal article" date="2019" name="Int. J. Syst. Evol. Microbiol.">
        <title>The Global Catalogue of Microorganisms (GCM) 10K type strain sequencing project: providing services to taxonomists for standard genome sequencing and annotation.</title>
        <authorList>
            <consortium name="The Broad Institute Genomics Platform"/>
            <consortium name="The Broad Institute Genome Sequencing Center for Infectious Disease"/>
            <person name="Wu L."/>
            <person name="Ma J."/>
        </authorList>
    </citation>
    <scope>NUCLEOTIDE SEQUENCE [LARGE SCALE GENOMIC DNA]</scope>
    <source>
        <strain evidence="3">JCM 18304</strain>
    </source>
</reference>
<protein>
    <recommendedName>
        <fullName evidence="4">YbaB/EbfC DNA-binding family protein</fullName>
    </recommendedName>
</protein>
<name>A0ABP9RQW7_9ACTN</name>
<dbReference type="Proteomes" id="UP001501570">
    <property type="component" value="Unassembled WGS sequence"/>
</dbReference>
<dbReference type="InterPro" id="IPR036894">
    <property type="entry name" value="YbaB-like_sf"/>
</dbReference>
<organism evidence="2 3">
    <name type="scientific">Rugosimonospora acidiphila</name>
    <dbReference type="NCBI Taxonomy" id="556531"/>
    <lineage>
        <taxon>Bacteria</taxon>
        <taxon>Bacillati</taxon>
        <taxon>Actinomycetota</taxon>
        <taxon>Actinomycetes</taxon>
        <taxon>Micromonosporales</taxon>
        <taxon>Micromonosporaceae</taxon>
        <taxon>Rugosimonospora</taxon>
    </lineage>
</organism>
<evidence type="ECO:0000256" key="1">
    <source>
        <dbReference type="SAM" id="MobiDB-lite"/>
    </source>
</evidence>
<evidence type="ECO:0000313" key="3">
    <source>
        <dbReference type="Proteomes" id="UP001501570"/>
    </source>
</evidence>
<dbReference type="Pfam" id="PF02575">
    <property type="entry name" value="YbaB_DNA_bd"/>
    <property type="match status" value="1"/>
</dbReference>
<dbReference type="SUPFAM" id="SSF82607">
    <property type="entry name" value="YbaB-like"/>
    <property type="match status" value="1"/>
</dbReference>
<sequence length="135" mass="14102">MNPTEDPLADFFTPEDFPPVDADAEQEVPAQLERLKSASYTGRDPEHLVSAVVDGDGMVTRIRFAGTAVTRAPQVVERAVATAIQAAQRQVDAAARAAVGKAFPHLGAAPEEDESYGGIEMAVGPTAHTGDGTDA</sequence>
<accession>A0ABP9RQW7</accession>
<feature type="region of interest" description="Disordered" evidence="1">
    <location>
        <begin position="1"/>
        <end position="21"/>
    </location>
</feature>
<proteinExistence type="predicted"/>